<dbReference type="InterPro" id="IPR050109">
    <property type="entry name" value="HTH-type_TetR-like_transc_reg"/>
</dbReference>
<dbReference type="SUPFAM" id="SSF46689">
    <property type="entry name" value="Homeodomain-like"/>
    <property type="match status" value="1"/>
</dbReference>
<dbReference type="InterPro" id="IPR001647">
    <property type="entry name" value="HTH_TetR"/>
</dbReference>
<sequence length="233" mass="26104">MSSKDEGAADSARRRAGRTGADGSAPERTPAPRPGGRPRDPAIEEAILRATRARLATDGYARLTIGDVVADAGVTRPTLYRRWASKYELVVDALHYGLRKQREAYPPLDMERMTPLEAFTEAVRRLDPRYHNERAMALHGNFMSEAEREPQLFEQMREHGNEPRCAELAHTLRHLQDVGAVRADTDLDTVVTLCFGSYFGDYLRTGRDTPDDLADRVVAVLWPTIRAQEHPAP</sequence>
<accession>A0A516R2M6</accession>
<keyword evidence="1" id="KW-0805">Transcription regulation</keyword>
<feature type="compositionally biased region" description="Low complexity" evidence="5">
    <location>
        <begin position="18"/>
        <end position="28"/>
    </location>
</feature>
<dbReference type="EMBL" id="CP040916">
    <property type="protein sequence ID" value="QDQ09902.1"/>
    <property type="molecule type" value="Genomic_DNA"/>
</dbReference>
<evidence type="ECO:0000313" key="8">
    <source>
        <dbReference type="Proteomes" id="UP000316806"/>
    </source>
</evidence>
<keyword evidence="3" id="KW-0804">Transcription</keyword>
<feature type="domain" description="HTH tetR-type" evidence="6">
    <location>
        <begin position="41"/>
        <end position="101"/>
    </location>
</feature>
<dbReference type="InterPro" id="IPR011075">
    <property type="entry name" value="TetR_C"/>
</dbReference>
<dbReference type="InterPro" id="IPR036271">
    <property type="entry name" value="Tet_transcr_reg_TetR-rel_C_sf"/>
</dbReference>
<gene>
    <name evidence="7" type="ORF">FH965_04445</name>
</gene>
<evidence type="ECO:0000256" key="3">
    <source>
        <dbReference type="ARBA" id="ARBA00023163"/>
    </source>
</evidence>
<dbReference type="SUPFAM" id="SSF48498">
    <property type="entry name" value="Tetracyclin repressor-like, C-terminal domain"/>
    <property type="match status" value="1"/>
</dbReference>
<evidence type="ECO:0000256" key="2">
    <source>
        <dbReference type="ARBA" id="ARBA00023125"/>
    </source>
</evidence>
<dbReference type="Gene3D" id="1.10.10.60">
    <property type="entry name" value="Homeodomain-like"/>
    <property type="match status" value="1"/>
</dbReference>
<dbReference type="Pfam" id="PF00440">
    <property type="entry name" value="TetR_N"/>
    <property type="match status" value="1"/>
</dbReference>
<protein>
    <submittedName>
        <fullName evidence="7">TetR/AcrR family transcriptional regulator</fullName>
    </submittedName>
</protein>
<evidence type="ECO:0000259" key="6">
    <source>
        <dbReference type="PROSITE" id="PS50977"/>
    </source>
</evidence>
<keyword evidence="2 4" id="KW-0238">DNA-binding</keyword>
<dbReference type="GO" id="GO:0000976">
    <property type="term" value="F:transcription cis-regulatory region binding"/>
    <property type="evidence" value="ECO:0007669"/>
    <property type="project" value="TreeGrafter"/>
</dbReference>
<evidence type="ECO:0000256" key="4">
    <source>
        <dbReference type="PROSITE-ProRule" id="PRU00335"/>
    </source>
</evidence>
<dbReference type="PROSITE" id="PS01081">
    <property type="entry name" value="HTH_TETR_1"/>
    <property type="match status" value="1"/>
</dbReference>
<evidence type="ECO:0000313" key="7">
    <source>
        <dbReference type="EMBL" id="QDQ09902.1"/>
    </source>
</evidence>
<dbReference type="Pfam" id="PF16859">
    <property type="entry name" value="TetR_C_11"/>
    <property type="match status" value="1"/>
</dbReference>
<dbReference type="PROSITE" id="PS50977">
    <property type="entry name" value="HTH_TETR_2"/>
    <property type="match status" value="1"/>
</dbReference>
<dbReference type="PRINTS" id="PR00455">
    <property type="entry name" value="HTHTETR"/>
</dbReference>
<organism evidence="7 8">
    <name type="scientific">Streptomyces spectabilis</name>
    <dbReference type="NCBI Taxonomy" id="68270"/>
    <lineage>
        <taxon>Bacteria</taxon>
        <taxon>Bacillati</taxon>
        <taxon>Actinomycetota</taxon>
        <taxon>Actinomycetes</taxon>
        <taxon>Kitasatosporales</taxon>
        <taxon>Streptomycetaceae</taxon>
        <taxon>Streptomyces</taxon>
    </lineage>
</organism>
<feature type="region of interest" description="Disordered" evidence="5">
    <location>
        <begin position="1"/>
        <end position="40"/>
    </location>
</feature>
<feature type="compositionally biased region" description="Basic and acidic residues" evidence="5">
    <location>
        <begin position="1"/>
        <end position="13"/>
    </location>
</feature>
<dbReference type="Gene3D" id="1.10.357.10">
    <property type="entry name" value="Tetracycline Repressor, domain 2"/>
    <property type="match status" value="1"/>
</dbReference>
<dbReference type="PANTHER" id="PTHR30055:SF148">
    <property type="entry name" value="TETR-FAMILY TRANSCRIPTIONAL REGULATOR"/>
    <property type="match status" value="1"/>
</dbReference>
<reference evidence="7 8" key="1">
    <citation type="journal article" date="2019" name="J. Ind. Microbiol. Biotechnol.">
        <title>The complete genomic sequence of Streptomyces spectabilis NRRL-2792 and identification of secondary metabolite biosynthetic gene clusters.</title>
        <authorList>
            <person name="Sinha A."/>
            <person name="Phillips-Salemka S."/>
            <person name="Niraula T.A."/>
            <person name="Short K.A."/>
            <person name="Niraula N.P."/>
        </authorList>
    </citation>
    <scope>NUCLEOTIDE SEQUENCE [LARGE SCALE GENOMIC DNA]</scope>
    <source>
        <strain evidence="7 8">NRRL 2792</strain>
    </source>
</reference>
<dbReference type="Proteomes" id="UP000316806">
    <property type="component" value="Chromosome"/>
</dbReference>
<dbReference type="PANTHER" id="PTHR30055">
    <property type="entry name" value="HTH-TYPE TRANSCRIPTIONAL REGULATOR RUTR"/>
    <property type="match status" value="1"/>
</dbReference>
<dbReference type="GO" id="GO:0003700">
    <property type="term" value="F:DNA-binding transcription factor activity"/>
    <property type="evidence" value="ECO:0007669"/>
    <property type="project" value="TreeGrafter"/>
</dbReference>
<dbReference type="AlphaFoldDB" id="A0A516R2M6"/>
<evidence type="ECO:0000256" key="1">
    <source>
        <dbReference type="ARBA" id="ARBA00023015"/>
    </source>
</evidence>
<evidence type="ECO:0000256" key="5">
    <source>
        <dbReference type="SAM" id="MobiDB-lite"/>
    </source>
</evidence>
<feature type="DNA-binding region" description="H-T-H motif" evidence="4">
    <location>
        <begin position="64"/>
        <end position="83"/>
    </location>
</feature>
<name>A0A516R2M6_STRST</name>
<dbReference type="InterPro" id="IPR023772">
    <property type="entry name" value="DNA-bd_HTH_TetR-type_CS"/>
</dbReference>
<dbReference type="RefSeq" id="WP_144001478.1">
    <property type="nucleotide sequence ID" value="NZ_CP040916.1"/>
</dbReference>
<proteinExistence type="predicted"/>
<dbReference type="InterPro" id="IPR009057">
    <property type="entry name" value="Homeodomain-like_sf"/>
</dbReference>